<keyword evidence="1" id="KW-1133">Transmembrane helix</keyword>
<keyword evidence="3" id="KW-1185">Reference proteome</keyword>
<dbReference type="AlphaFoldDB" id="A0A975B992"/>
<name>A0A975B992_9BACT</name>
<dbReference type="Proteomes" id="UP000663720">
    <property type="component" value="Chromosome"/>
</dbReference>
<protein>
    <submittedName>
        <fullName evidence="2">Uncharacterized protein</fullName>
    </submittedName>
</protein>
<gene>
    <name evidence="2" type="ORF">dnl_33420</name>
</gene>
<accession>A0A975B992</accession>
<evidence type="ECO:0000256" key="1">
    <source>
        <dbReference type="SAM" id="Phobius"/>
    </source>
</evidence>
<evidence type="ECO:0000313" key="2">
    <source>
        <dbReference type="EMBL" id="QTA81021.1"/>
    </source>
</evidence>
<keyword evidence="1" id="KW-0812">Transmembrane</keyword>
<organism evidence="2 3">
    <name type="scientific">Desulfonema limicola</name>
    <dbReference type="NCBI Taxonomy" id="45656"/>
    <lineage>
        <taxon>Bacteria</taxon>
        <taxon>Pseudomonadati</taxon>
        <taxon>Thermodesulfobacteriota</taxon>
        <taxon>Desulfobacteria</taxon>
        <taxon>Desulfobacterales</taxon>
        <taxon>Desulfococcaceae</taxon>
        <taxon>Desulfonema</taxon>
    </lineage>
</organism>
<dbReference type="EMBL" id="CP061799">
    <property type="protein sequence ID" value="QTA81021.1"/>
    <property type="molecule type" value="Genomic_DNA"/>
</dbReference>
<keyword evidence="1" id="KW-0472">Membrane</keyword>
<sequence>MLRKHSPAKTAVSNIRTVSQLINFIFFMCMSFKLIKSKNKEKKMKKDENILNL</sequence>
<feature type="transmembrane region" description="Helical" evidence="1">
    <location>
        <begin position="15"/>
        <end position="35"/>
    </location>
</feature>
<dbReference type="KEGG" id="dli:dnl_33420"/>
<reference evidence="2" key="1">
    <citation type="journal article" date="2021" name="Microb. Physiol.">
        <title>Proteogenomic Insights into the Physiology of Marine, Sulfate-Reducing, Filamentous Desulfonema limicola and Desulfonema magnum.</title>
        <authorList>
            <person name="Schnaars V."/>
            <person name="Wohlbrand L."/>
            <person name="Scheve S."/>
            <person name="Hinrichs C."/>
            <person name="Reinhardt R."/>
            <person name="Rabus R."/>
        </authorList>
    </citation>
    <scope>NUCLEOTIDE SEQUENCE</scope>
    <source>
        <strain evidence="2">5ac10</strain>
    </source>
</reference>
<proteinExistence type="predicted"/>
<evidence type="ECO:0000313" key="3">
    <source>
        <dbReference type="Proteomes" id="UP000663720"/>
    </source>
</evidence>